<keyword evidence="3" id="KW-1185">Reference proteome</keyword>
<dbReference type="EMBL" id="SPHZ02000004">
    <property type="protein sequence ID" value="KAF0921469.1"/>
    <property type="molecule type" value="Genomic_DNA"/>
</dbReference>
<reference evidence="2 3" key="1">
    <citation type="submission" date="2019-11" db="EMBL/GenBank/DDBJ databases">
        <title>Whole genome sequence of Oryza granulata.</title>
        <authorList>
            <person name="Li W."/>
        </authorList>
    </citation>
    <scope>NUCLEOTIDE SEQUENCE [LARGE SCALE GENOMIC DNA]</scope>
    <source>
        <strain evidence="3">cv. Menghai</strain>
        <tissue evidence="2">Leaf</tissue>
    </source>
</reference>
<dbReference type="Proteomes" id="UP000479710">
    <property type="component" value="Unassembled WGS sequence"/>
</dbReference>
<name>A0A6G1E9N8_9ORYZ</name>
<sequence>MPAVGGGHTPTPQAVKVIHLVPGADEPGTDYDSGEGNQAGSGMGNQRPLYGYDGTGSIGAPVEQEEFTMVRGGGATSLFIR</sequence>
<accession>A0A6G1E9N8</accession>
<protein>
    <submittedName>
        <fullName evidence="2">Uncharacterized protein</fullName>
    </submittedName>
</protein>
<dbReference type="AlphaFoldDB" id="A0A6G1E9N8"/>
<evidence type="ECO:0000256" key="1">
    <source>
        <dbReference type="SAM" id="MobiDB-lite"/>
    </source>
</evidence>
<comment type="caution">
    <text evidence="2">The sequence shown here is derived from an EMBL/GenBank/DDBJ whole genome shotgun (WGS) entry which is preliminary data.</text>
</comment>
<evidence type="ECO:0000313" key="3">
    <source>
        <dbReference type="Proteomes" id="UP000479710"/>
    </source>
</evidence>
<evidence type="ECO:0000313" key="2">
    <source>
        <dbReference type="EMBL" id="KAF0921469.1"/>
    </source>
</evidence>
<organism evidence="2 3">
    <name type="scientific">Oryza meyeriana var. granulata</name>
    <dbReference type="NCBI Taxonomy" id="110450"/>
    <lineage>
        <taxon>Eukaryota</taxon>
        <taxon>Viridiplantae</taxon>
        <taxon>Streptophyta</taxon>
        <taxon>Embryophyta</taxon>
        <taxon>Tracheophyta</taxon>
        <taxon>Spermatophyta</taxon>
        <taxon>Magnoliopsida</taxon>
        <taxon>Liliopsida</taxon>
        <taxon>Poales</taxon>
        <taxon>Poaceae</taxon>
        <taxon>BOP clade</taxon>
        <taxon>Oryzoideae</taxon>
        <taxon>Oryzeae</taxon>
        <taxon>Oryzinae</taxon>
        <taxon>Oryza</taxon>
        <taxon>Oryza meyeriana</taxon>
    </lineage>
</organism>
<gene>
    <name evidence="2" type="ORF">E2562_007009</name>
</gene>
<feature type="region of interest" description="Disordered" evidence="1">
    <location>
        <begin position="23"/>
        <end position="57"/>
    </location>
</feature>
<proteinExistence type="predicted"/>